<dbReference type="OrthoDB" id="8955051at2"/>
<organism evidence="1 2">
    <name type="scientific">Pedobacter hiemivivus</name>
    <dbReference type="NCBI Taxonomy" id="2530454"/>
    <lineage>
        <taxon>Bacteria</taxon>
        <taxon>Pseudomonadati</taxon>
        <taxon>Bacteroidota</taxon>
        <taxon>Sphingobacteriia</taxon>
        <taxon>Sphingobacteriales</taxon>
        <taxon>Sphingobacteriaceae</taxon>
        <taxon>Pedobacter</taxon>
    </lineage>
</organism>
<sequence length="323" mass="37535">MQAQKSQTKSMGGYFQLHLANGREYYPDLIKLNTSRNALQYILEVKKYTKVYIPYFTCEVLLEPMVKLNIPYQFYHIDAQLEPIFDFEVGSTECVVYNNYFGLKQDAVKKLSDTVPHLIIDNAQAFFSEPVPKIDTFYSCRKFFGVPDGAYLQINSDERLSPENDVSTNRFSHLITSIDHSIEHGYADFIENELDFIGNEIKSMSSLTQAVLSNIDYQVCKNRRIENFTYLHEKLSSINELGMEFPTSTPAMLYPLLISKADVKAKLLEKKIFVPTYWPNVFRWTTQDTLEYKLAKNVIYLPMDHRYDLEDMAYMLAVLTKII</sequence>
<keyword evidence="2" id="KW-1185">Reference proteome</keyword>
<reference evidence="1 2" key="1">
    <citation type="submission" date="2019-02" db="EMBL/GenBank/DDBJ databases">
        <title>Pedobacter sp. RP-3-8 sp. nov., isolated from Arctic soil.</title>
        <authorList>
            <person name="Dahal R.H."/>
        </authorList>
    </citation>
    <scope>NUCLEOTIDE SEQUENCE [LARGE SCALE GENOMIC DNA]</scope>
    <source>
        <strain evidence="1 2">RP-3-8</strain>
    </source>
</reference>
<name>A0A4R0MZA3_9SPHI</name>
<dbReference type="Proteomes" id="UP000291117">
    <property type="component" value="Unassembled WGS sequence"/>
</dbReference>
<dbReference type="RefSeq" id="WP_131610611.1">
    <property type="nucleotide sequence ID" value="NZ_SJSM01000013.1"/>
</dbReference>
<evidence type="ECO:0000313" key="2">
    <source>
        <dbReference type="Proteomes" id="UP000291117"/>
    </source>
</evidence>
<evidence type="ECO:0000313" key="1">
    <source>
        <dbReference type="EMBL" id="TCC92708.1"/>
    </source>
</evidence>
<accession>A0A4R0MZA3</accession>
<gene>
    <name evidence="1" type="ORF">EZ444_18395</name>
</gene>
<evidence type="ECO:0008006" key="3">
    <source>
        <dbReference type="Google" id="ProtNLM"/>
    </source>
</evidence>
<dbReference type="SUPFAM" id="SSF53383">
    <property type="entry name" value="PLP-dependent transferases"/>
    <property type="match status" value="1"/>
</dbReference>
<protein>
    <recommendedName>
        <fullName evidence="3">DegT/DnrJ/EryC1/StrS aminotransferase family protein</fullName>
    </recommendedName>
</protein>
<dbReference type="InterPro" id="IPR015424">
    <property type="entry name" value="PyrdxlP-dep_Trfase"/>
</dbReference>
<proteinExistence type="predicted"/>
<comment type="caution">
    <text evidence="1">The sequence shown here is derived from an EMBL/GenBank/DDBJ whole genome shotgun (WGS) entry which is preliminary data.</text>
</comment>
<dbReference type="EMBL" id="SJSM01000013">
    <property type="protein sequence ID" value="TCC92708.1"/>
    <property type="molecule type" value="Genomic_DNA"/>
</dbReference>
<dbReference type="AlphaFoldDB" id="A0A4R0MZA3"/>